<dbReference type="EMBL" id="BMOY01000020">
    <property type="protein sequence ID" value="GGJ06548.1"/>
    <property type="molecule type" value="Genomic_DNA"/>
</dbReference>
<dbReference type="PANTHER" id="PTHR43245:SF53">
    <property type="entry name" value="EPIMERASE-RELATED"/>
    <property type="match status" value="1"/>
</dbReference>
<dbReference type="AlphaFoldDB" id="A0A917KB40"/>
<dbReference type="Proteomes" id="UP000637695">
    <property type="component" value="Unassembled WGS sequence"/>
</dbReference>
<evidence type="ECO:0000313" key="3">
    <source>
        <dbReference type="Proteomes" id="UP000637695"/>
    </source>
</evidence>
<dbReference type="RefSeq" id="WP_188882114.1">
    <property type="nucleotide sequence ID" value="NZ_BMOY01000020.1"/>
</dbReference>
<dbReference type="InterPro" id="IPR001509">
    <property type="entry name" value="Epimerase_deHydtase"/>
</dbReference>
<gene>
    <name evidence="2" type="ORF">GCM10010885_14600</name>
</gene>
<evidence type="ECO:0000259" key="1">
    <source>
        <dbReference type="Pfam" id="PF01370"/>
    </source>
</evidence>
<dbReference type="Pfam" id="PF01370">
    <property type="entry name" value="Epimerase"/>
    <property type="match status" value="1"/>
</dbReference>
<organism evidence="2 3">
    <name type="scientific">Alicyclobacillus cellulosilyticus</name>
    <dbReference type="NCBI Taxonomy" id="1003997"/>
    <lineage>
        <taxon>Bacteria</taxon>
        <taxon>Bacillati</taxon>
        <taxon>Bacillota</taxon>
        <taxon>Bacilli</taxon>
        <taxon>Bacillales</taxon>
        <taxon>Alicyclobacillaceae</taxon>
        <taxon>Alicyclobacillus</taxon>
    </lineage>
</organism>
<dbReference type="InterPro" id="IPR050177">
    <property type="entry name" value="Lipid_A_modif_metabolic_enz"/>
</dbReference>
<reference evidence="2" key="1">
    <citation type="journal article" date="2014" name="Int. J. Syst. Evol. Microbiol.">
        <title>Complete genome sequence of Corynebacterium casei LMG S-19264T (=DSM 44701T), isolated from a smear-ripened cheese.</title>
        <authorList>
            <consortium name="US DOE Joint Genome Institute (JGI-PGF)"/>
            <person name="Walter F."/>
            <person name="Albersmeier A."/>
            <person name="Kalinowski J."/>
            <person name="Ruckert C."/>
        </authorList>
    </citation>
    <scope>NUCLEOTIDE SEQUENCE</scope>
    <source>
        <strain evidence="2">JCM 18487</strain>
    </source>
</reference>
<keyword evidence="3" id="KW-1185">Reference proteome</keyword>
<evidence type="ECO:0000313" key="2">
    <source>
        <dbReference type="EMBL" id="GGJ06548.1"/>
    </source>
</evidence>
<name>A0A917KB40_9BACL</name>
<dbReference type="SUPFAM" id="SSF51735">
    <property type="entry name" value="NAD(P)-binding Rossmann-fold domains"/>
    <property type="match status" value="1"/>
</dbReference>
<proteinExistence type="predicted"/>
<dbReference type="PANTHER" id="PTHR43245">
    <property type="entry name" value="BIFUNCTIONAL POLYMYXIN RESISTANCE PROTEIN ARNA"/>
    <property type="match status" value="1"/>
</dbReference>
<protein>
    <submittedName>
        <fullName evidence="2">UDP-glucose 4-epimerase</fullName>
    </submittedName>
</protein>
<comment type="caution">
    <text evidence="2">The sequence shown here is derived from an EMBL/GenBank/DDBJ whole genome shotgun (WGS) entry which is preliminary data.</text>
</comment>
<dbReference type="Gene3D" id="3.40.50.720">
    <property type="entry name" value="NAD(P)-binding Rossmann-like Domain"/>
    <property type="match status" value="1"/>
</dbReference>
<reference evidence="2" key="2">
    <citation type="submission" date="2020-09" db="EMBL/GenBank/DDBJ databases">
        <authorList>
            <person name="Sun Q."/>
            <person name="Ohkuma M."/>
        </authorList>
    </citation>
    <scope>NUCLEOTIDE SEQUENCE</scope>
    <source>
        <strain evidence="2">JCM 18487</strain>
    </source>
</reference>
<accession>A0A917KB40</accession>
<dbReference type="InterPro" id="IPR036291">
    <property type="entry name" value="NAD(P)-bd_dom_sf"/>
</dbReference>
<feature type="domain" description="NAD-dependent epimerase/dehydratase" evidence="1">
    <location>
        <begin position="3"/>
        <end position="243"/>
    </location>
</feature>
<sequence length="328" mass="35037">MDILVTGGAGFLGSHLTDRLLAAGHRVTVLDDFSSGRLAFLTRALRHPQFRLVEGSVLNERLVAQLVRDHDAVFHFAAVLGVRCCVEDPVRVLEGNATGTRHVAAACHEFGRKLVFASTSEVYGKNPSVPFAEDADRVLGPATVHRWCYATAKALGEHLCFGYAKRGLRVTVLRYFNVYGPRAVATPYAGVIPVMIARALAGRPVVVHGDGSQTRCFTHVADAVRATEAALSPAADGMAINVGGREEVSIRRLAETIVRLSGSASPIIHVSYEAAFGPGFEDTPRRVPDVTRLGAVLGCAPAVPLSQGLTDTIAWHRAQAEEGSRDAV</sequence>